<dbReference type="Proteomes" id="UP001138500">
    <property type="component" value="Unassembled WGS sequence"/>
</dbReference>
<keyword evidence="3" id="KW-1185">Reference proteome</keyword>
<evidence type="ECO:0000313" key="3">
    <source>
        <dbReference type="Proteomes" id="UP001138500"/>
    </source>
</evidence>
<feature type="transmembrane region" description="Helical" evidence="1">
    <location>
        <begin position="232"/>
        <end position="250"/>
    </location>
</feature>
<dbReference type="PANTHER" id="PTHR39336:SF3">
    <property type="entry name" value="PYRIDOXAMINE PHOSPHATE OXIDASE"/>
    <property type="match status" value="1"/>
</dbReference>
<dbReference type="OrthoDB" id="539398at2759"/>
<keyword evidence="1" id="KW-0472">Membrane</keyword>
<protein>
    <submittedName>
        <fullName evidence="2">Pyridoxamine 5'-phosphate oxidase family protein ustO</fullName>
    </submittedName>
</protein>
<proteinExistence type="predicted"/>
<sequence>MGVFYETIPESLRQWILEQHVFWVATAPLSPAGHVNVSPKGGPAGEIFGLVDEKTFWYLDMSGSGNETISHLLEPHNGRITIQFNAFVGPPKIVRLWGHGRILENGSKAFADFTKLHSINVLPGTRTIIIVDAHQVGSSCGFSVPYYDFKDYRPILNDFFATKERRYQEGKEEDRLDRYWAFKNAYSIDGLPGMPSGLVTGKKEKIEPSKKFVGAPSRPKYVYTHGFRLDQAIMLAVICFLLGVLTAVYGTQALELGQNLVWENVKHADLRAGNAAQGNAGLLRSMLSRRSPKAL</sequence>
<dbReference type="InterPro" id="IPR012349">
    <property type="entry name" value="Split_barrel_FMN-bd"/>
</dbReference>
<comment type="caution">
    <text evidence="2">The sequence shown here is derived from an EMBL/GenBank/DDBJ whole genome shotgun (WGS) entry which is preliminary data.</text>
</comment>
<dbReference type="PANTHER" id="PTHR39336">
    <property type="entry name" value="PYRIDOXAMINE PHOSPHATE OXIDASE FAMILY PROTEIN (AFU_ORTHOLOGUE AFUA_6G11440)"/>
    <property type="match status" value="1"/>
</dbReference>
<gene>
    <name evidence="2" type="ORF">Tdes44962_MAKER04288</name>
</gene>
<dbReference type="AlphaFoldDB" id="A0A9W7SMN4"/>
<reference evidence="2 3" key="2">
    <citation type="journal article" date="2021" name="Curr. Genet.">
        <title>Genetic response to nitrogen starvation in the aggressive Eucalyptus foliar pathogen Teratosphaeria destructans.</title>
        <authorList>
            <person name="Havenga M."/>
            <person name="Wingfield B.D."/>
            <person name="Wingfield M.J."/>
            <person name="Dreyer L.L."/>
            <person name="Roets F."/>
            <person name="Aylward J."/>
        </authorList>
    </citation>
    <scope>NUCLEOTIDE SEQUENCE [LARGE SCALE GENOMIC DNA]</scope>
    <source>
        <strain evidence="2">CMW44962</strain>
    </source>
</reference>
<dbReference type="EMBL" id="RIBY02002134">
    <property type="protein sequence ID" value="KAH9824607.1"/>
    <property type="molecule type" value="Genomic_DNA"/>
</dbReference>
<name>A0A9W7SMN4_9PEZI</name>
<reference evidence="2 3" key="1">
    <citation type="journal article" date="2018" name="IMA Fungus">
        <title>IMA Genome-F 10: Nine draft genome sequences of Claviceps purpurea s.lat., including C. arundinis, C. humidiphila, and C. cf. spartinae, pseudomolecules for the pitch canker pathogen Fusarium circinatum, draft genome of Davidsoniella eucalypti, Grosmannia galeiformis, Quambalaria eucalypti, and Teratosphaeria destructans.</title>
        <authorList>
            <person name="Wingfield B.D."/>
            <person name="Liu M."/>
            <person name="Nguyen H.D."/>
            <person name="Lane F.A."/>
            <person name="Morgan S.W."/>
            <person name="De Vos L."/>
            <person name="Wilken P.M."/>
            <person name="Duong T.A."/>
            <person name="Aylward J."/>
            <person name="Coetzee M.P."/>
            <person name="Dadej K."/>
            <person name="De Beer Z.W."/>
            <person name="Findlay W."/>
            <person name="Havenga M."/>
            <person name="Kolarik M."/>
            <person name="Menzies J.G."/>
            <person name="Naidoo K."/>
            <person name="Pochopski O."/>
            <person name="Shoukouhi P."/>
            <person name="Santana Q.C."/>
            <person name="Seifert K.A."/>
            <person name="Soal N."/>
            <person name="Steenkamp E.T."/>
            <person name="Tatham C.T."/>
            <person name="van der Nest M.A."/>
            <person name="Wingfield M.J."/>
        </authorList>
    </citation>
    <scope>NUCLEOTIDE SEQUENCE [LARGE SCALE GENOMIC DNA]</scope>
    <source>
        <strain evidence="2">CMW44962</strain>
    </source>
</reference>
<evidence type="ECO:0000313" key="2">
    <source>
        <dbReference type="EMBL" id="KAH9824607.1"/>
    </source>
</evidence>
<dbReference type="SUPFAM" id="SSF50475">
    <property type="entry name" value="FMN-binding split barrel"/>
    <property type="match status" value="1"/>
</dbReference>
<evidence type="ECO:0000256" key="1">
    <source>
        <dbReference type="SAM" id="Phobius"/>
    </source>
</evidence>
<keyword evidence="1" id="KW-1133">Transmembrane helix</keyword>
<keyword evidence="1" id="KW-0812">Transmembrane</keyword>
<organism evidence="2 3">
    <name type="scientific">Teratosphaeria destructans</name>
    <dbReference type="NCBI Taxonomy" id="418781"/>
    <lineage>
        <taxon>Eukaryota</taxon>
        <taxon>Fungi</taxon>
        <taxon>Dikarya</taxon>
        <taxon>Ascomycota</taxon>
        <taxon>Pezizomycotina</taxon>
        <taxon>Dothideomycetes</taxon>
        <taxon>Dothideomycetidae</taxon>
        <taxon>Mycosphaerellales</taxon>
        <taxon>Teratosphaeriaceae</taxon>
        <taxon>Teratosphaeria</taxon>
    </lineage>
</organism>
<accession>A0A9W7SMN4</accession>
<dbReference type="Gene3D" id="2.30.110.10">
    <property type="entry name" value="Electron Transport, Fmn-binding Protein, Chain A"/>
    <property type="match status" value="1"/>
</dbReference>